<evidence type="ECO:0000256" key="9">
    <source>
        <dbReference type="PROSITE-ProRule" id="PRU00221"/>
    </source>
</evidence>
<dbReference type="Gene3D" id="2.130.10.10">
    <property type="entry name" value="YVTN repeat-like/Quinoprotein amine dehydrogenase"/>
    <property type="match status" value="2"/>
</dbReference>
<keyword evidence="11" id="KW-0812">Transmembrane</keyword>
<dbReference type="SUPFAM" id="SSF63451">
    <property type="entry name" value="LEM domain"/>
    <property type="match status" value="1"/>
</dbReference>
<dbReference type="PROSITE" id="PS50954">
    <property type="entry name" value="LEM"/>
    <property type="match status" value="1"/>
</dbReference>
<feature type="repeat" description="WD" evidence="9">
    <location>
        <begin position="255"/>
        <end position="296"/>
    </location>
</feature>
<dbReference type="GO" id="GO:0006335">
    <property type="term" value="P:DNA replication-dependent chromatin assembly"/>
    <property type="evidence" value="ECO:0007669"/>
    <property type="project" value="InterPro"/>
</dbReference>
<evidence type="ECO:0000256" key="10">
    <source>
        <dbReference type="SAM" id="MobiDB-lite"/>
    </source>
</evidence>
<evidence type="ECO:0000256" key="7">
    <source>
        <dbReference type="ARBA" id="ARBA00023204"/>
    </source>
</evidence>
<keyword evidence="11" id="KW-0472">Membrane</keyword>
<feature type="domain" description="LEM" evidence="12">
    <location>
        <begin position="676"/>
        <end position="720"/>
    </location>
</feature>
<evidence type="ECO:0000256" key="8">
    <source>
        <dbReference type="ARBA" id="ARBA00023242"/>
    </source>
</evidence>
<evidence type="ECO:0000313" key="14">
    <source>
        <dbReference type="WBParaSite" id="TCONS_00011136.p1"/>
    </source>
</evidence>
<reference evidence="14" key="1">
    <citation type="submission" date="2024-02" db="UniProtKB">
        <authorList>
            <consortium name="WormBaseParasite"/>
        </authorList>
    </citation>
    <scope>IDENTIFICATION</scope>
</reference>
<feature type="region of interest" description="Disordered" evidence="10">
    <location>
        <begin position="77"/>
        <end position="100"/>
    </location>
</feature>
<keyword evidence="4" id="KW-0677">Repeat</keyword>
<dbReference type="InterPro" id="IPR055410">
    <property type="entry name" value="Beta-prop_CAF1B_HIR1"/>
</dbReference>
<feature type="compositionally biased region" description="Basic and acidic residues" evidence="10">
    <location>
        <begin position="604"/>
        <end position="619"/>
    </location>
</feature>
<comment type="subcellular location">
    <subcellularLocation>
        <location evidence="1">Nucleus</location>
    </subcellularLocation>
</comment>
<dbReference type="InterPro" id="IPR015943">
    <property type="entry name" value="WD40/YVTN_repeat-like_dom_sf"/>
</dbReference>
<organism evidence="13 14">
    <name type="scientific">Strongyloides stercoralis</name>
    <name type="common">Threadworm</name>
    <dbReference type="NCBI Taxonomy" id="6248"/>
    <lineage>
        <taxon>Eukaryota</taxon>
        <taxon>Metazoa</taxon>
        <taxon>Ecdysozoa</taxon>
        <taxon>Nematoda</taxon>
        <taxon>Chromadorea</taxon>
        <taxon>Rhabditida</taxon>
        <taxon>Tylenchina</taxon>
        <taxon>Panagrolaimomorpha</taxon>
        <taxon>Strongyloidoidea</taxon>
        <taxon>Strongyloididae</taxon>
        <taxon>Strongyloides</taxon>
    </lineage>
</organism>
<dbReference type="Pfam" id="PF03020">
    <property type="entry name" value="LEM"/>
    <property type="match status" value="1"/>
</dbReference>
<dbReference type="PROSITE" id="PS50082">
    <property type="entry name" value="WD_REPEATS_2"/>
    <property type="match status" value="1"/>
</dbReference>
<feature type="transmembrane region" description="Helical" evidence="11">
    <location>
        <begin position="12"/>
        <end position="37"/>
    </location>
</feature>
<dbReference type="GO" id="GO:0006281">
    <property type="term" value="P:DNA repair"/>
    <property type="evidence" value="ECO:0007669"/>
    <property type="project" value="UniProtKB-KW"/>
</dbReference>
<keyword evidence="5" id="KW-0227">DNA damage</keyword>
<evidence type="ECO:0000256" key="3">
    <source>
        <dbReference type="ARBA" id="ARBA00022574"/>
    </source>
</evidence>
<keyword evidence="13" id="KW-1185">Reference proteome</keyword>
<dbReference type="WBParaSite" id="TCONS_00011136.p1">
    <property type="protein sequence ID" value="TCONS_00011136.p1"/>
    <property type="gene ID" value="XLOC_005258"/>
</dbReference>
<evidence type="ECO:0000313" key="13">
    <source>
        <dbReference type="Proteomes" id="UP000035681"/>
    </source>
</evidence>
<keyword evidence="8" id="KW-0539">Nucleus</keyword>
<dbReference type="PANTHER" id="PTHR15271:SF4">
    <property type="entry name" value="CHROMATIN ASSEMBLY FACTOR 1 SUBUNIT B"/>
    <property type="match status" value="1"/>
</dbReference>
<dbReference type="InterPro" id="IPR001680">
    <property type="entry name" value="WD40_rpt"/>
</dbReference>
<evidence type="ECO:0000259" key="12">
    <source>
        <dbReference type="PROSITE" id="PS50954"/>
    </source>
</evidence>
<dbReference type="InterPro" id="IPR003887">
    <property type="entry name" value="LEM_dom"/>
</dbReference>
<evidence type="ECO:0000256" key="4">
    <source>
        <dbReference type="ARBA" id="ARBA00022737"/>
    </source>
</evidence>
<protein>
    <submittedName>
        <fullName evidence="14">LEM domain-containing protein</fullName>
    </submittedName>
</protein>
<dbReference type="Pfam" id="PF24105">
    <property type="entry name" value="Beta-prop_CAF1B_HIR1"/>
    <property type="match status" value="1"/>
</dbReference>
<keyword evidence="7" id="KW-0234">DNA repair</keyword>
<proteinExistence type="inferred from homology"/>
<comment type="similarity">
    <text evidence="2">Belongs to the WD repeat HIR1 family.</text>
</comment>
<dbReference type="InterPro" id="IPR045145">
    <property type="entry name" value="PTHR15271"/>
</dbReference>
<dbReference type="InterPro" id="IPR011015">
    <property type="entry name" value="LEM/LEM-like_dom_sf"/>
</dbReference>
<evidence type="ECO:0000256" key="11">
    <source>
        <dbReference type="SAM" id="Phobius"/>
    </source>
</evidence>
<feature type="region of interest" description="Disordered" evidence="10">
    <location>
        <begin position="635"/>
        <end position="660"/>
    </location>
</feature>
<evidence type="ECO:0000256" key="5">
    <source>
        <dbReference type="ARBA" id="ARBA00022763"/>
    </source>
</evidence>
<name>A0AAF5DH00_STRER</name>
<dbReference type="Gene3D" id="1.10.720.40">
    <property type="match status" value="1"/>
</dbReference>
<dbReference type="Proteomes" id="UP000035681">
    <property type="component" value="Unplaced"/>
</dbReference>
<dbReference type="AlphaFoldDB" id="A0AAF5DH00"/>
<feature type="transmembrane region" description="Helical" evidence="11">
    <location>
        <begin position="842"/>
        <end position="863"/>
    </location>
</feature>
<feature type="region of interest" description="Disordered" evidence="10">
    <location>
        <begin position="599"/>
        <end position="619"/>
    </location>
</feature>
<evidence type="ECO:0000256" key="6">
    <source>
        <dbReference type="ARBA" id="ARBA00022853"/>
    </source>
</evidence>
<evidence type="ECO:0000256" key="1">
    <source>
        <dbReference type="ARBA" id="ARBA00004123"/>
    </source>
</evidence>
<keyword evidence="3 9" id="KW-0853">WD repeat</keyword>
<dbReference type="PROSITE" id="PS50294">
    <property type="entry name" value="WD_REPEATS_REGION"/>
    <property type="match status" value="1"/>
</dbReference>
<keyword evidence="11" id="KW-1133">Transmembrane helix</keyword>
<dbReference type="GO" id="GO:0006334">
    <property type="term" value="P:nucleosome assembly"/>
    <property type="evidence" value="ECO:0007669"/>
    <property type="project" value="TreeGrafter"/>
</dbReference>
<dbReference type="PANTHER" id="PTHR15271">
    <property type="entry name" value="CHROMATIN ASSEMBLY FACTOR 1 SUBUNIT B"/>
    <property type="match status" value="1"/>
</dbReference>
<dbReference type="GO" id="GO:0033186">
    <property type="term" value="C:CAF-1 complex"/>
    <property type="evidence" value="ECO:0007669"/>
    <property type="project" value="TreeGrafter"/>
</dbReference>
<dbReference type="InterPro" id="IPR036322">
    <property type="entry name" value="WD40_repeat_dom_sf"/>
</dbReference>
<dbReference type="SUPFAM" id="SSF50978">
    <property type="entry name" value="WD40 repeat-like"/>
    <property type="match status" value="1"/>
</dbReference>
<evidence type="ECO:0000256" key="2">
    <source>
        <dbReference type="ARBA" id="ARBA00007306"/>
    </source>
</evidence>
<accession>A0AAF5DH00</accession>
<keyword evidence="6" id="KW-0156">Chromatin regulator</keyword>
<dbReference type="GO" id="GO:0005634">
    <property type="term" value="C:nucleus"/>
    <property type="evidence" value="ECO:0007669"/>
    <property type="project" value="UniProtKB-SubCell"/>
</dbReference>
<dbReference type="SMART" id="SM00320">
    <property type="entry name" value="WD40"/>
    <property type="match status" value="4"/>
</dbReference>
<sequence>MPYVISYYNYQIAVIFAILIAALLILGGLFIALYMAFVKKKDPEADKTLYRSGEQMDYDNADKERQSWQNNTMLQSPFSNVTNIQPPPTDQLNIAPRTPTQVSYPFSPTQTFQNQPLVQPYRPEGAYNGQVRNLQPEMAFQQGPVSWTTMAPASTSQTVVAPQPSYHMSANFYVIIMNAEIMDYYMPEICWHDKKPITSVDILRGGFDYSSDHPTYRLATSSIENQVRLWNFRFDNDSPINNSKASLAVEFIADLSGHNAGVNILRFSNNGEFIASGDSAGYLFLWKLSTAPVQSVPVGKVDDDLPPNKENWVLYKRPFCMNDDVTYLAWSKCSRYLAVSSKAAEFAIYDVVNSQKVVFLSNYRSFCNGIAWDPRGNCIATLSTDRKLDIIQSKNGHKLKSISAVQFPTSDSELFSIDSKWYKIFHDEQLMTFFRGLEYSPCGELLVTTAGVFESEDKLINGSFVFSRESLVQGRPLVFMPNNRPTIRVSFSPNFYELRKDCKINYSGLPYRLIFAIADKDSVRFYDSQSDIPFAYVDQIHYDFLYDLSWSPDGEVVVISSNEGFNSFLKFKKGTLGVVLKDAPEIVSNPELFMPKISQKKKKEVKENDGKKKQEVKTPKEKIAKIKRGKISDKNIVEDGDGTQNNDLTPTVKPSDPPSNQTLLKIFNMDYTTLSAAAVSGLSNKELIEACKHYNITCGAINATSRGLFEKKLVAALSPKATGPARVVEEVESMFEKTPSTPLFVNESTVSNNLFTSESFNVYNDTPLPGTRTTKITKRIITNLSAKPSRSNAYSSGEEDACDGEESVRILTEAERAERRARLLSNAVSYNPTVHQTEKKSFGSTLIKLICFALFLLFAYFFYKEHMKRLEEDGNDEL</sequence>